<gene>
    <name evidence="3" type="ORF">WMO41_08980</name>
</gene>
<reference evidence="3 4" key="1">
    <citation type="submission" date="2024-03" db="EMBL/GenBank/DDBJ databases">
        <title>Human intestinal bacterial collection.</title>
        <authorList>
            <person name="Pauvert C."/>
            <person name="Hitch T.C.A."/>
            <person name="Clavel T."/>
        </authorList>
    </citation>
    <scope>NUCLEOTIDE SEQUENCE [LARGE SCALE GENOMIC DNA]</scope>
    <source>
        <strain evidence="3 4">CLA-AP-H27</strain>
    </source>
</reference>
<proteinExistence type="inferred from homology"/>
<evidence type="ECO:0000313" key="4">
    <source>
        <dbReference type="Proteomes" id="UP001437460"/>
    </source>
</evidence>
<dbReference type="Proteomes" id="UP001437460">
    <property type="component" value="Unassembled WGS sequence"/>
</dbReference>
<comment type="caution">
    <text evidence="3">The sequence shown here is derived from an EMBL/GenBank/DDBJ whole genome shotgun (WGS) entry which is preliminary data.</text>
</comment>
<evidence type="ECO:0008006" key="5">
    <source>
        <dbReference type="Google" id="ProtNLM"/>
    </source>
</evidence>
<dbReference type="SUPFAM" id="SSF51556">
    <property type="entry name" value="Metallo-dependent hydrolases"/>
    <property type="match status" value="1"/>
</dbReference>
<dbReference type="PANTHER" id="PTHR11113:SF14">
    <property type="entry name" value="N-ACETYLGLUCOSAMINE-6-PHOSPHATE DEACETYLASE"/>
    <property type="match status" value="1"/>
</dbReference>
<dbReference type="EMBL" id="JBBMFJ010000017">
    <property type="protein sequence ID" value="MEQ2563289.1"/>
    <property type="molecule type" value="Genomic_DNA"/>
</dbReference>
<keyword evidence="2" id="KW-0378">Hydrolase</keyword>
<name>A0ABV1HLT5_9FIRM</name>
<evidence type="ECO:0000256" key="2">
    <source>
        <dbReference type="ARBA" id="ARBA00022801"/>
    </source>
</evidence>
<dbReference type="InterPro" id="IPR032466">
    <property type="entry name" value="Metal_Hydrolase"/>
</dbReference>
<protein>
    <recommendedName>
        <fullName evidence="5">N-acetylglucosamine-6-phosphate deacetylase</fullName>
    </recommendedName>
</protein>
<evidence type="ECO:0000313" key="3">
    <source>
        <dbReference type="EMBL" id="MEQ2563289.1"/>
    </source>
</evidence>
<comment type="similarity">
    <text evidence="1">Belongs to the metallo-dependent hydrolases superfamily. NagA family.</text>
</comment>
<dbReference type="Gene3D" id="3.20.20.140">
    <property type="entry name" value="Metal-dependent hydrolases"/>
    <property type="match status" value="1"/>
</dbReference>
<organism evidence="3 4">
    <name type="scientific">Ventrimonas faecis</name>
    <dbReference type="NCBI Taxonomy" id="3133170"/>
    <lineage>
        <taxon>Bacteria</taxon>
        <taxon>Bacillati</taxon>
        <taxon>Bacillota</taxon>
        <taxon>Clostridia</taxon>
        <taxon>Lachnospirales</taxon>
        <taxon>Lachnospiraceae</taxon>
        <taxon>Ventrimonas</taxon>
    </lineage>
</organism>
<accession>A0ABV1HLT5</accession>
<dbReference type="RefSeq" id="WP_349229515.1">
    <property type="nucleotide sequence ID" value="NZ_JBBMFJ010000017.1"/>
</dbReference>
<keyword evidence="4" id="KW-1185">Reference proteome</keyword>
<sequence length="119" mass="12996">MAVVTFLKASNGLVKFIGLAPEESSNAIEFIQEVKDRVNVSLAHTNADYETVATAFVAGANHAVHLYNAMPEFTHRKPGVVGAVFDNKHVMAEIICDGIHIHPATIRATFRMMGADRMM</sequence>
<evidence type="ECO:0000256" key="1">
    <source>
        <dbReference type="ARBA" id="ARBA00010716"/>
    </source>
</evidence>
<dbReference type="PANTHER" id="PTHR11113">
    <property type="entry name" value="N-ACETYLGLUCOSAMINE-6-PHOSPHATE DEACETYLASE"/>
    <property type="match status" value="1"/>
</dbReference>